<feature type="compositionally biased region" description="Low complexity" evidence="1">
    <location>
        <begin position="544"/>
        <end position="556"/>
    </location>
</feature>
<feature type="region of interest" description="Disordered" evidence="1">
    <location>
        <begin position="23"/>
        <end position="60"/>
    </location>
</feature>
<gene>
    <name evidence="3" type="ORF">FKW77_002070</name>
</gene>
<dbReference type="STRING" id="50376.A0A517LC03"/>
<feature type="compositionally biased region" description="Low complexity" evidence="1">
    <location>
        <begin position="26"/>
        <end position="60"/>
    </location>
</feature>
<evidence type="ECO:0000256" key="2">
    <source>
        <dbReference type="SAM" id="SignalP"/>
    </source>
</evidence>
<organism evidence="3 4">
    <name type="scientific">Venturia effusa</name>
    <dbReference type="NCBI Taxonomy" id="50376"/>
    <lineage>
        <taxon>Eukaryota</taxon>
        <taxon>Fungi</taxon>
        <taxon>Dikarya</taxon>
        <taxon>Ascomycota</taxon>
        <taxon>Pezizomycotina</taxon>
        <taxon>Dothideomycetes</taxon>
        <taxon>Pleosporomycetidae</taxon>
        <taxon>Venturiales</taxon>
        <taxon>Venturiaceae</taxon>
        <taxon>Venturia</taxon>
    </lineage>
</organism>
<feature type="chain" id="PRO_5022131912" evidence="2">
    <location>
        <begin position="20"/>
        <end position="1153"/>
    </location>
</feature>
<dbReference type="OrthoDB" id="3946788at2759"/>
<feature type="compositionally biased region" description="Low complexity" evidence="1">
    <location>
        <begin position="618"/>
        <end position="633"/>
    </location>
</feature>
<evidence type="ECO:0000256" key="1">
    <source>
        <dbReference type="SAM" id="MobiDB-lite"/>
    </source>
</evidence>
<sequence>MSVPTILVVLAYGSSLASGLTSFGNSSRVSTSSSSISPSSSRSDSSRMTITSSPSPITTSLSSNGSITAHFNSSYSLNGSSSALQSIYSAANECQNSWLAYWSAYEYALTKVGIKAQWQVAIFDEYSTSVRFGNFSTAANGLVFSLNPTYGSSPLGVKTTSTPATPESVVYPTGSIPVPSCCARTSMLAAQMTQSYSAALLSFEKERNLSPGTVVTMTSITTITSVSTSYLNPGTQIYYISDGLPRGRTTGASEVIETVSSLESSLSTSTQGGGVGAGFPSLAEWWSKSVSAIPNAALKPDQIEGMCNITYPVNCTQCVLYADKVELLYWPVSLTWKGNTSSTITPAVLPTTVYHGSTLSYGTAYLSYRNLADIACNMGSQYTEKIIAVPTNAVSVVQGWNQRVNLGIEMTTISMNMASLPPNPAASYLFDIGADPKRPNTMWDDKFDYRLLFPSQIRDVDPEWANCGYSWEATDDPPIALQSALSLTDTSSPTSLAQQESSSAKPAESAIPATASKSTVASSNTPKETSASTPDQTKVSDSNTPSTNASPAVASTSTTADIANAIASAIGLDKPTTTNSAPTDQIETSSQQEATNEQSTPGPVASAIIISNGQVLPASTATSAQTPAAETPSGSDPVTPGLAISGGQILSTATFIGQQTTPEPQAETQSDPEAVVVISGGQVQSTPTAAGGQFAPVSETGSANSGDQVLATIQLVGGSTIPAQAASINTLQTVIEGHTVQVVGTNSGIIVDSTSLQPGETTMIGTVPISVGTGFFEANSQTVSVPGPTELVNAELAGSLHSGELIIGSTTLTAGGAAITTSGHTYSVATGGLVQDGTTIAANAPPAASVLANGGVVVGSETLSVGGAALTTLGHTYSAASMGLVQDGNTISTTAFPAATVLADGGIIIGSTTLSAGGAAITTLGHTYSVGTAGLLQDGTTIVPNPATTKDSDVVSVLANGIAIVDSHTLTAGGPAITTLGHTYSLATAGLIRDGITISTAKPGTDSDLMTVLANGVVVVGSTSLTNGGAAITTLGHTISVGSSGVVRDGTTIPVSMWTSKSVASFTGSGGVQKLSSTSGGSPSTTSSIAAVSSTAEEASSLTAATFLSSDLTTAINPSTTSTSKKSSAKRVSSPTLLLMGASVVFSLLCVFR</sequence>
<dbReference type="EMBL" id="CP042193">
    <property type="protein sequence ID" value="QDS73159.1"/>
    <property type="molecule type" value="Genomic_DNA"/>
</dbReference>
<evidence type="ECO:0000313" key="3">
    <source>
        <dbReference type="EMBL" id="QDS73159.1"/>
    </source>
</evidence>
<reference evidence="3 4" key="1">
    <citation type="submission" date="2019-07" db="EMBL/GenBank/DDBJ databases">
        <title>Finished genome of Venturia effusa.</title>
        <authorList>
            <person name="Young C.A."/>
            <person name="Cox M.P."/>
            <person name="Ganley A.R.D."/>
            <person name="David W.J."/>
        </authorList>
    </citation>
    <scope>NUCLEOTIDE SEQUENCE [LARGE SCALE GENOMIC DNA]</scope>
    <source>
        <strain evidence="4">albino</strain>
    </source>
</reference>
<keyword evidence="2" id="KW-0732">Signal</keyword>
<evidence type="ECO:0000313" key="4">
    <source>
        <dbReference type="Proteomes" id="UP000316270"/>
    </source>
</evidence>
<proteinExistence type="predicted"/>
<accession>A0A517LC03</accession>
<feature type="region of interest" description="Disordered" evidence="1">
    <location>
        <begin position="490"/>
        <end position="556"/>
    </location>
</feature>
<feature type="region of interest" description="Disordered" evidence="1">
    <location>
        <begin position="573"/>
        <end position="603"/>
    </location>
</feature>
<feature type="signal peptide" evidence="2">
    <location>
        <begin position="1"/>
        <end position="19"/>
    </location>
</feature>
<name>A0A517LC03_9PEZI</name>
<feature type="compositionally biased region" description="Polar residues" evidence="1">
    <location>
        <begin position="575"/>
        <end position="601"/>
    </location>
</feature>
<dbReference type="AlphaFoldDB" id="A0A517LC03"/>
<feature type="region of interest" description="Disordered" evidence="1">
    <location>
        <begin position="618"/>
        <end position="639"/>
    </location>
</feature>
<protein>
    <submittedName>
        <fullName evidence="3">Uncharacterized protein</fullName>
    </submittedName>
</protein>
<feature type="compositionally biased region" description="Polar residues" evidence="1">
    <location>
        <begin position="515"/>
        <end position="543"/>
    </location>
</feature>
<keyword evidence="4" id="KW-1185">Reference proteome</keyword>
<dbReference type="Proteomes" id="UP000316270">
    <property type="component" value="Chromosome 9"/>
</dbReference>